<dbReference type="AlphaFoldDB" id="A0A7J7ZD41"/>
<dbReference type="Proteomes" id="UP000585614">
    <property type="component" value="Unassembled WGS sequence"/>
</dbReference>
<dbReference type="PANTHER" id="PTHR13045:SF14">
    <property type="entry name" value="CYTOSOLIC 5'-NUCLEOTIDASE 3A"/>
    <property type="match status" value="1"/>
</dbReference>
<sequence length="156" mass="18096">MDNQEITNQDSAVYVKMTLEFQKISIHIKNPTRVDHITCGLIKGGAGKLQITDFDMTLSRFSYEGKRCTTCHKAFLPKAKLKEIVAESDIMLKEGYENSFACGTAVVSIHNPEERGSKKFLIWFMVYEYKQKQCLLMNRRNKWKKNVSEENNDFNE</sequence>
<proteinExistence type="predicted"/>
<accession>A0A7J7ZD41</accession>
<protein>
    <recommendedName>
        <fullName evidence="1">7-methylguanosine nucleotidase</fullName>
        <ecNumber evidence="1">3.1.3.91</ecNumber>
    </recommendedName>
</protein>
<dbReference type="EMBL" id="JACAGC010000004">
    <property type="protein sequence ID" value="KAF6372009.1"/>
    <property type="molecule type" value="Genomic_DNA"/>
</dbReference>
<dbReference type="InterPro" id="IPR036412">
    <property type="entry name" value="HAD-like_sf"/>
</dbReference>
<dbReference type="GO" id="GO:0005737">
    <property type="term" value="C:cytoplasm"/>
    <property type="evidence" value="ECO:0007669"/>
    <property type="project" value="TreeGrafter"/>
</dbReference>
<dbReference type="PANTHER" id="PTHR13045">
    <property type="entry name" value="5'-NUCLEOTIDASE"/>
    <property type="match status" value="1"/>
</dbReference>
<evidence type="ECO:0000313" key="3">
    <source>
        <dbReference type="EMBL" id="KAF6372009.1"/>
    </source>
</evidence>
<gene>
    <name evidence="3" type="ORF">mRhiFer1_009748</name>
</gene>
<reference evidence="3 4" key="1">
    <citation type="journal article" date="2020" name="Nature">
        <title>Six reference-quality genomes reveal evolution of bat adaptations.</title>
        <authorList>
            <person name="Jebb D."/>
            <person name="Huang Z."/>
            <person name="Pippel M."/>
            <person name="Hughes G.M."/>
            <person name="Lavrichenko K."/>
            <person name="Devanna P."/>
            <person name="Winkler S."/>
            <person name="Jermiin L.S."/>
            <person name="Skirmuntt E.C."/>
            <person name="Katzourakis A."/>
            <person name="Burkitt-Gray L."/>
            <person name="Ray D.A."/>
            <person name="Sullivan K.A.M."/>
            <person name="Roscito J.G."/>
            <person name="Kirilenko B.M."/>
            <person name="Davalos L.M."/>
            <person name="Corthals A.P."/>
            <person name="Power M.L."/>
            <person name="Jones G."/>
            <person name="Ransome R.D."/>
            <person name="Dechmann D.K.N."/>
            <person name="Locatelli A.G."/>
            <person name="Puechmaille S.J."/>
            <person name="Fedrigo O."/>
            <person name="Jarvis E.D."/>
            <person name="Hiller M."/>
            <person name="Vernes S.C."/>
            <person name="Myers E.W."/>
            <person name="Teeling E.C."/>
        </authorList>
    </citation>
    <scope>NUCLEOTIDE SEQUENCE [LARGE SCALE GENOMIC DNA]</scope>
    <source>
        <strain evidence="3">MRhiFer1</strain>
        <tissue evidence="3">Lung</tissue>
    </source>
</reference>
<evidence type="ECO:0000313" key="4">
    <source>
        <dbReference type="Proteomes" id="UP000585614"/>
    </source>
</evidence>
<organism evidence="3 4">
    <name type="scientific">Rhinolophus ferrumequinum</name>
    <name type="common">Greater horseshoe bat</name>
    <dbReference type="NCBI Taxonomy" id="59479"/>
    <lineage>
        <taxon>Eukaryota</taxon>
        <taxon>Metazoa</taxon>
        <taxon>Chordata</taxon>
        <taxon>Craniata</taxon>
        <taxon>Vertebrata</taxon>
        <taxon>Euteleostomi</taxon>
        <taxon>Mammalia</taxon>
        <taxon>Eutheria</taxon>
        <taxon>Laurasiatheria</taxon>
        <taxon>Chiroptera</taxon>
        <taxon>Yinpterochiroptera</taxon>
        <taxon>Rhinolophoidea</taxon>
        <taxon>Rhinolophidae</taxon>
        <taxon>Rhinolophinae</taxon>
        <taxon>Rhinolophus</taxon>
    </lineage>
</organism>
<comment type="catalytic activity">
    <reaction evidence="2">
        <text>N(7)-methyl-GMP + H2O = N(7)-methylguanosine + phosphate</text>
        <dbReference type="Rhea" id="RHEA:37107"/>
        <dbReference type="ChEBI" id="CHEBI:15377"/>
        <dbReference type="ChEBI" id="CHEBI:20794"/>
        <dbReference type="ChEBI" id="CHEBI:43474"/>
        <dbReference type="ChEBI" id="CHEBI:58285"/>
        <dbReference type="EC" id="3.1.3.91"/>
    </reaction>
</comment>
<evidence type="ECO:0000256" key="1">
    <source>
        <dbReference type="ARBA" id="ARBA00012875"/>
    </source>
</evidence>
<comment type="caution">
    <text evidence="3">The sequence shown here is derived from an EMBL/GenBank/DDBJ whole genome shotgun (WGS) entry which is preliminary data.</text>
</comment>
<evidence type="ECO:0000256" key="2">
    <source>
        <dbReference type="ARBA" id="ARBA00048583"/>
    </source>
</evidence>
<name>A0A7J7ZD41_RHIFE</name>
<dbReference type="EC" id="3.1.3.91" evidence="1"/>
<dbReference type="SUPFAM" id="SSF56784">
    <property type="entry name" value="HAD-like"/>
    <property type="match status" value="1"/>
</dbReference>
<dbReference type="GO" id="GO:0008253">
    <property type="term" value="F:5'-nucleotidase activity"/>
    <property type="evidence" value="ECO:0007669"/>
    <property type="project" value="TreeGrafter"/>
</dbReference>